<sequence length="119" mass="12993">MKRDIQIYAIVASVANLIACLVTLALYYAGANALAMYRSLCAATVVLTLYTCSAHDCRFKTSVYRNTLIVNAFSIMSGTAGLLMARTKRTSLHYIALANVVFGVVMLVLQVRQYKTSTA</sequence>
<feature type="transmembrane region" description="Helical" evidence="1">
    <location>
        <begin position="64"/>
        <end position="85"/>
    </location>
</feature>
<accession>A0AAE0EYA1</accession>
<feature type="transmembrane region" description="Helical" evidence="1">
    <location>
        <begin position="35"/>
        <end position="52"/>
    </location>
</feature>
<name>A0AAE0EYA1_9CHLO</name>
<protein>
    <submittedName>
        <fullName evidence="2">Uncharacterized protein</fullName>
    </submittedName>
</protein>
<evidence type="ECO:0000313" key="2">
    <source>
        <dbReference type="EMBL" id="KAK3244629.1"/>
    </source>
</evidence>
<keyword evidence="3" id="KW-1185">Reference proteome</keyword>
<dbReference type="Proteomes" id="UP001190700">
    <property type="component" value="Unassembled WGS sequence"/>
</dbReference>
<reference evidence="2 3" key="1">
    <citation type="journal article" date="2015" name="Genome Biol. Evol.">
        <title>Comparative Genomics of a Bacterivorous Green Alga Reveals Evolutionary Causalities and Consequences of Phago-Mixotrophic Mode of Nutrition.</title>
        <authorList>
            <person name="Burns J.A."/>
            <person name="Paasch A."/>
            <person name="Narechania A."/>
            <person name="Kim E."/>
        </authorList>
    </citation>
    <scope>NUCLEOTIDE SEQUENCE [LARGE SCALE GENOMIC DNA]</scope>
    <source>
        <strain evidence="2 3">PLY_AMNH</strain>
    </source>
</reference>
<dbReference type="AlphaFoldDB" id="A0AAE0EYA1"/>
<feature type="transmembrane region" description="Helical" evidence="1">
    <location>
        <begin position="7"/>
        <end position="29"/>
    </location>
</feature>
<organism evidence="2 3">
    <name type="scientific">Cymbomonas tetramitiformis</name>
    <dbReference type="NCBI Taxonomy" id="36881"/>
    <lineage>
        <taxon>Eukaryota</taxon>
        <taxon>Viridiplantae</taxon>
        <taxon>Chlorophyta</taxon>
        <taxon>Pyramimonadophyceae</taxon>
        <taxon>Pyramimonadales</taxon>
        <taxon>Pyramimonadaceae</taxon>
        <taxon>Cymbomonas</taxon>
    </lineage>
</organism>
<dbReference type="EMBL" id="LGRX02031632">
    <property type="protein sequence ID" value="KAK3244629.1"/>
    <property type="molecule type" value="Genomic_DNA"/>
</dbReference>
<feature type="transmembrane region" description="Helical" evidence="1">
    <location>
        <begin position="91"/>
        <end position="109"/>
    </location>
</feature>
<keyword evidence="1" id="KW-0812">Transmembrane</keyword>
<comment type="caution">
    <text evidence="2">The sequence shown here is derived from an EMBL/GenBank/DDBJ whole genome shotgun (WGS) entry which is preliminary data.</text>
</comment>
<keyword evidence="1" id="KW-1133">Transmembrane helix</keyword>
<evidence type="ECO:0000256" key="1">
    <source>
        <dbReference type="SAM" id="Phobius"/>
    </source>
</evidence>
<proteinExistence type="predicted"/>
<gene>
    <name evidence="2" type="ORF">CYMTET_45768</name>
</gene>
<evidence type="ECO:0000313" key="3">
    <source>
        <dbReference type="Proteomes" id="UP001190700"/>
    </source>
</evidence>
<keyword evidence="1" id="KW-0472">Membrane</keyword>